<dbReference type="Proteomes" id="UP000769156">
    <property type="component" value="Unassembled WGS sequence"/>
</dbReference>
<feature type="domain" description="SpaA-like prealbumin fold" evidence="7">
    <location>
        <begin position="1382"/>
        <end position="1469"/>
    </location>
</feature>
<keyword evidence="3 6" id="KW-0732">Signal</keyword>
<dbReference type="EMBL" id="DYVY01000121">
    <property type="protein sequence ID" value="HJF94630.1"/>
    <property type="molecule type" value="Genomic_DNA"/>
</dbReference>
<feature type="chain" id="PRO_5039204543" evidence="6">
    <location>
        <begin position="27"/>
        <end position="1546"/>
    </location>
</feature>
<gene>
    <name evidence="9" type="ORF">K8V82_07545</name>
</gene>
<keyword evidence="5" id="KW-0472">Membrane</keyword>
<organism evidence="9 10">
    <name type="scientific">Lachnoclostridium phocaeense</name>
    <dbReference type="NCBI Taxonomy" id="1871021"/>
    <lineage>
        <taxon>Bacteria</taxon>
        <taxon>Bacillati</taxon>
        <taxon>Bacillota</taxon>
        <taxon>Clostridia</taxon>
        <taxon>Lachnospirales</taxon>
        <taxon>Lachnospiraceae</taxon>
    </lineage>
</organism>
<feature type="domain" description="SpaA-like prealbumin fold" evidence="7">
    <location>
        <begin position="1205"/>
        <end position="1288"/>
    </location>
</feature>
<evidence type="ECO:0000256" key="1">
    <source>
        <dbReference type="ARBA" id="ARBA00007257"/>
    </source>
</evidence>
<dbReference type="InterPro" id="IPR046751">
    <property type="entry name" value="TED_2"/>
</dbReference>
<dbReference type="PANTHER" id="PTHR36108">
    <property type="entry name" value="COLOSSIN-B-RELATED"/>
    <property type="match status" value="1"/>
</dbReference>
<feature type="domain" description="SpaA-like prealbumin fold" evidence="7">
    <location>
        <begin position="1096"/>
        <end position="1193"/>
    </location>
</feature>
<feature type="region of interest" description="Disordered" evidence="4">
    <location>
        <begin position="139"/>
        <end position="174"/>
    </location>
</feature>
<evidence type="ECO:0000313" key="10">
    <source>
        <dbReference type="Proteomes" id="UP000769156"/>
    </source>
</evidence>
<evidence type="ECO:0000313" key="9">
    <source>
        <dbReference type="EMBL" id="HJF94630.1"/>
    </source>
</evidence>
<sequence>MKGKWKARAMAFVMAFCMGISTAASAVAYAADGQTVSVQEKVAESTAGAEELSESGKPVVAADITKDISDTDFDVETSLEGITYDPEKESVVLSAIEDKDGNSYQKGQTGVFYAAYLVIPKDGSACYTISRAITLTDTEGTAHTQDNGGEKQKEDTQSEDDSQEPAPVEITSEEADVTAEELETLEQEIENGEVLMLSAADGIAARSETVHLVKGRTIYYPSYIGSLFTSWYTVNGKIAYCLESHLYAPPTGDYVADVLETNGNLQKVLYYGYGGAGDITSSYLAGKTDDEKYIYTHLAASYAYCGDNAFRGCSYDNLVSAGVIGYINHLFGMEAPPKGEISLSLTNVTAVREGDVQKTPDITLNGDHRNSISIQLPAGVTGYNKSQGTSVAGGSLQVYGGQTFYLEAPLSMTGEWASGAIYGSIRESWKTLVLTSTGSSNQDIGAFITESAGPVSFQVEWLKLARIQITKKDAETENPLDGAVYGIYRDSACTDQLLTIEATGEDGISYSDYFDSQIETVYVKEITAPYGYAINKTVYPVHVSAGQTVEVSAVDTRVKGKITVEKQDAGTKAFLPQGDARLTGAVYGLYARTDIQNPDGTGVLYEAGSLIAQQTFGESGKIVFENLYLGEMYIKEITAPEGYLLDETEYDMTLSYEGQETAVVVATVTVTEQVKKQAFQIIKISEDGEQTETDLVAGAEFTVYLISDLSRVKDGTLKPSNGTSYTAEDFIAYDFTEETPAVTYENGEAVEVPVLVTDKSGYAKSVELPYGQYVVAETKTPENLKQVHPFIVTVNEDSREPQEWRVFDDRPFEFLLKIIKKDAQTGQNVLKNSATYKIYDCEKEEYVEQVVNYPEKGKISEFSTNDEGYLVLPEELKAGHYRIEEIKAPEGFVRQGYETEPTEAIELVINADTPHQIDPDTGAYIVEVIQYNDEQTGTLTLTKTGEKLTEVKGASILEKAAAFFRDLAEAVTGDESVDAGIQKDFIYEETSVEGAVFELYAKDTIYSPDGAVDEEGNRIVRYEKDDLVATLTTDADGKASVDGLPLGSYYLQETTAGNGFVLNPEQKEFTLTAEDDTVAVVYEDVAYHNDRQKIQLIVVKKDAVSGEALEGVLFGLYAGEDITDAQGNVLVEKDTLIEIKATAEDGTVTFDSDLCHGKYYVKEEQHLPGYLPSDEIWEIDASYENQNDTVITFEKEVANQPTETRFTKTDIVTGEPVVGATLQILDKDGNVLREWVTTTEEHVEYGLPEGSYILHEETAPNADGYVTAQDVEFTVKEDGSITKVEMEDDFSKVDVSKTDITGDTELVGVKLQVLNSEEEVLEEWVSDGTEHRIEYLPVGEELTLREIQTTEGYTMSEDVKFILEDTGEVQHVAMQNDFVYGRIFLNKTDAETSEALAGAEFEIRNVTTGETAGIMTTNENGQAESEDLLIGSYDETGVKELFQYEVVETKAPDGYELDSTPHAVTFELDSEENGQILVELNVTNEKEPQETPSVPKTGDHPGRPLALLLLCVLAAGAFAGVTIYRKKKAGKPEEAQAADETNETQD</sequence>
<feature type="domain" description="SpaA-like prealbumin fold" evidence="7">
    <location>
        <begin position="578"/>
        <end position="663"/>
    </location>
</feature>
<proteinExistence type="inferred from homology"/>
<evidence type="ECO:0000256" key="6">
    <source>
        <dbReference type="SAM" id="SignalP"/>
    </source>
</evidence>
<dbReference type="InterPro" id="IPR041033">
    <property type="entry name" value="SpaA_PFL_dom_1"/>
</dbReference>
<dbReference type="SUPFAM" id="SSF49478">
    <property type="entry name" value="Cna protein B-type domain"/>
    <property type="match status" value="1"/>
</dbReference>
<name>A0A921LE51_9FIRM</name>
<evidence type="ECO:0000256" key="4">
    <source>
        <dbReference type="SAM" id="MobiDB-lite"/>
    </source>
</evidence>
<dbReference type="InterPro" id="IPR013783">
    <property type="entry name" value="Ig-like_fold"/>
</dbReference>
<evidence type="ECO:0000256" key="3">
    <source>
        <dbReference type="ARBA" id="ARBA00022729"/>
    </source>
</evidence>
<protein>
    <submittedName>
        <fullName evidence="9">Uncharacterized protein</fullName>
    </submittedName>
</protein>
<feature type="domain" description="SpaA-like prealbumin fold" evidence="7">
    <location>
        <begin position="1292"/>
        <end position="1376"/>
    </location>
</feature>
<feature type="domain" description="SpaA-like prealbumin fold" evidence="7">
    <location>
        <begin position="988"/>
        <end position="1084"/>
    </location>
</feature>
<reference evidence="9" key="2">
    <citation type="submission" date="2021-09" db="EMBL/GenBank/DDBJ databases">
        <authorList>
            <person name="Gilroy R."/>
        </authorList>
    </citation>
    <scope>NUCLEOTIDE SEQUENCE</scope>
    <source>
        <strain evidence="9">ChiSjej5B23-16112</strain>
    </source>
</reference>
<feature type="domain" description="Thioester" evidence="8">
    <location>
        <begin position="209"/>
        <end position="337"/>
    </location>
</feature>
<feature type="domain" description="SpaA-like prealbumin fold" evidence="7">
    <location>
        <begin position="817"/>
        <end position="894"/>
    </location>
</feature>
<feature type="domain" description="SpaA-like prealbumin fold" evidence="7">
    <location>
        <begin position="466"/>
        <end position="556"/>
    </location>
</feature>
<evidence type="ECO:0000256" key="5">
    <source>
        <dbReference type="SAM" id="Phobius"/>
    </source>
</evidence>
<evidence type="ECO:0000256" key="2">
    <source>
        <dbReference type="ARBA" id="ARBA00022525"/>
    </source>
</evidence>
<keyword evidence="5" id="KW-1133">Transmembrane helix</keyword>
<evidence type="ECO:0000259" key="8">
    <source>
        <dbReference type="Pfam" id="PF20610"/>
    </source>
</evidence>
<dbReference type="Gene3D" id="2.60.40.10">
    <property type="entry name" value="Immunoglobulins"/>
    <property type="match status" value="9"/>
</dbReference>
<comment type="similarity">
    <text evidence="1">Belongs to the serine-aspartate repeat-containing protein (SDr) family.</text>
</comment>
<keyword evidence="2" id="KW-0964">Secreted</keyword>
<feature type="transmembrane region" description="Helical" evidence="5">
    <location>
        <begin position="1505"/>
        <end position="1524"/>
    </location>
</feature>
<feature type="domain" description="SpaA-like prealbumin fold" evidence="7">
    <location>
        <begin position="690"/>
        <end position="798"/>
    </location>
</feature>
<keyword evidence="5" id="KW-0812">Transmembrane</keyword>
<dbReference type="Pfam" id="PF20610">
    <property type="entry name" value="TED_2"/>
    <property type="match status" value="1"/>
</dbReference>
<evidence type="ECO:0000259" key="7">
    <source>
        <dbReference type="Pfam" id="PF17802"/>
    </source>
</evidence>
<reference evidence="9" key="1">
    <citation type="journal article" date="2021" name="PeerJ">
        <title>Extensive microbial diversity within the chicken gut microbiome revealed by metagenomics and culture.</title>
        <authorList>
            <person name="Gilroy R."/>
            <person name="Ravi A."/>
            <person name="Getino M."/>
            <person name="Pursley I."/>
            <person name="Horton D.L."/>
            <person name="Alikhan N.F."/>
            <person name="Baker D."/>
            <person name="Gharbi K."/>
            <person name="Hall N."/>
            <person name="Watson M."/>
            <person name="Adriaenssens E.M."/>
            <person name="Foster-Nyarko E."/>
            <person name="Jarju S."/>
            <person name="Secka A."/>
            <person name="Antonio M."/>
            <person name="Oren A."/>
            <person name="Chaudhuri R.R."/>
            <person name="La Ragione R."/>
            <person name="Hildebrand F."/>
            <person name="Pallen M.J."/>
        </authorList>
    </citation>
    <scope>NUCLEOTIDE SEQUENCE</scope>
    <source>
        <strain evidence="9">ChiSjej5B23-16112</strain>
    </source>
</reference>
<dbReference type="PANTHER" id="PTHR36108:SF13">
    <property type="entry name" value="COLOSSIN-B-RELATED"/>
    <property type="match status" value="1"/>
</dbReference>
<dbReference type="Pfam" id="PF17802">
    <property type="entry name" value="SpaA"/>
    <property type="match status" value="9"/>
</dbReference>
<accession>A0A921LE51</accession>
<comment type="caution">
    <text evidence="9">The sequence shown here is derived from an EMBL/GenBank/DDBJ whole genome shotgun (WGS) entry which is preliminary data.</text>
</comment>
<feature type="signal peptide" evidence="6">
    <location>
        <begin position="1"/>
        <end position="26"/>
    </location>
</feature>